<dbReference type="EMBL" id="BPLQ01006967">
    <property type="protein sequence ID" value="GIY26717.1"/>
    <property type="molecule type" value="Genomic_DNA"/>
</dbReference>
<evidence type="ECO:0000313" key="1">
    <source>
        <dbReference type="EMBL" id="GIY26717.1"/>
    </source>
</evidence>
<protein>
    <submittedName>
        <fullName evidence="1">Uncharacterized protein</fullName>
    </submittedName>
</protein>
<reference evidence="1 2" key="1">
    <citation type="submission" date="2021-06" db="EMBL/GenBank/DDBJ databases">
        <title>Caerostris darwini draft genome.</title>
        <authorList>
            <person name="Kono N."/>
            <person name="Arakawa K."/>
        </authorList>
    </citation>
    <scope>NUCLEOTIDE SEQUENCE [LARGE SCALE GENOMIC DNA]</scope>
</reference>
<accession>A0AAV4S1W3</accession>
<comment type="caution">
    <text evidence="1">The sequence shown here is derived from an EMBL/GenBank/DDBJ whole genome shotgun (WGS) entry which is preliminary data.</text>
</comment>
<dbReference type="Proteomes" id="UP001054837">
    <property type="component" value="Unassembled WGS sequence"/>
</dbReference>
<proteinExistence type="predicted"/>
<name>A0AAV4S1W3_9ARAC</name>
<gene>
    <name evidence="1" type="ORF">CDAR_612121</name>
</gene>
<sequence length="92" mass="10013">MENSPPNDFYFPLFPLICTCTPPCPTSAGTLSKFHGPTFPCGPPGLFESEGGEWTRSFGGIFEPIKNIPSISKGHGIPTFAKRYGLFCIRSN</sequence>
<organism evidence="1 2">
    <name type="scientific">Caerostris darwini</name>
    <dbReference type="NCBI Taxonomy" id="1538125"/>
    <lineage>
        <taxon>Eukaryota</taxon>
        <taxon>Metazoa</taxon>
        <taxon>Ecdysozoa</taxon>
        <taxon>Arthropoda</taxon>
        <taxon>Chelicerata</taxon>
        <taxon>Arachnida</taxon>
        <taxon>Araneae</taxon>
        <taxon>Araneomorphae</taxon>
        <taxon>Entelegynae</taxon>
        <taxon>Araneoidea</taxon>
        <taxon>Araneidae</taxon>
        <taxon>Caerostris</taxon>
    </lineage>
</organism>
<evidence type="ECO:0000313" key="2">
    <source>
        <dbReference type="Proteomes" id="UP001054837"/>
    </source>
</evidence>
<dbReference type="AlphaFoldDB" id="A0AAV4S1W3"/>
<keyword evidence="2" id="KW-1185">Reference proteome</keyword>